<evidence type="ECO:0008006" key="4">
    <source>
        <dbReference type="Google" id="ProtNLM"/>
    </source>
</evidence>
<sequence length="270" mass="27657">MTVTTTRPPAGGPVTAAPPGGPERHREAAYRDGPVAALILLHDATGPGVLPAGPGGHVFVPRETEATCDRYRTPLGPHPRGAGTGERVLGRTTVDGRELTALRIDGSGPPAGEPDGWATGLAWLRLGLAERLVDRVTEHLGGRTVQRTVTLNLPLVRALLADAVAGTTECRALLGAAPAPYTLRRVHRSLDETGRTCLHLFGAAGFLAAGPGSEVRVSELLSDTYAPAADEKALADGGALTTGASSADGAAANGLTAPTGYPSQTDLERP</sequence>
<evidence type="ECO:0000313" key="2">
    <source>
        <dbReference type="EMBL" id="AQU65083.1"/>
    </source>
</evidence>
<feature type="compositionally biased region" description="Low complexity" evidence="1">
    <location>
        <begin position="1"/>
        <end position="18"/>
    </location>
</feature>
<dbReference type="GO" id="GO:0016627">
    <property type="term" value="F:oxidoreductase activity, acting on the CH-CH group of donors"/>
    <property type="evidence" value="ECO:0007669"/>
    <property type="project" value="InterPro"/>
</dbReference>
<dbReference type="OrthoDB" id="3478937at2"/>
<feature type="compositionally biased region" description="Polar residues" evidence="1">
    <location>
        <begin position="261"/>
        <end position="270"/>
    </location>
</feature>
<dbReference type="Proteomes" id="UP000189677">
    <property type="component" value="Chromosome"/>
</dbReference>
<organism evidence="2 3">
    <name type="scientific">Streptomyces niveus</name>
    <name type="common">Streptomyces spheroides</name>
    <dbReference type="NCBI Taxonomy" id="193462"/>
    <lineage>
        <taxon>Bacteria</taxon>
        <taxon>Bacillati</taxon>
        <taxon>Actinomycetota</taxon>
        <taxon>Actinomycetes</taxon>
        <taxon>Kitasatosporales</taxon>
        <taxon>Streptomycetaceae</taxon>
        <taxon>Streptomyces</taxon>
    </lineage>
</organism>
<dbReference type="InterPro" id="IPR036250">
    <property type="entry name" value="AcylCo_DH-like_C"/>
</dbReference>
<reference evidence="2 3" key="1">
    <citation type="submission" date="2016-11" db="EMBL/GenBank/DDBJ databases">
        <title>Complete genome sequence of Streptomyces niveus SCSIO 3406.</title>
        <authorList>
            <person name="Zhu Q."/>
            <person name="Cheng W."/>
            <person name="Song Y."/>
            <person name="Li Q."/>
            <person name="Ju J."/>
        </authorList>
    </citation>
    <scope>NUCLEOTIDE SEQUENCE [LARGE SCALE GENOMIC DNA]</scope>
    <source>
        <strain evidence="2 3">SCSIO 3406</strain>
    </source>
</reference>
<evidence type="ECO:0000256" key="1">
    <source>
        <dbReference type="SAM" id="MobiDB-lite"/>
    </source>
</evidence>
<dbReference type="EMBL" id="CP018047">
    <property type="protein sequence ID" value="AQU65083.1"/>
    <property type="molecule type" value="Genomic_DNA"/>
</dbReference>
<protein>
    <recommendedName>
        <fullName evidence="4">Acyl-CoA dehydrogenase/oxidase C-terminal domain-containing protein</fullName>
    </recommendedName>
</protein>
<accession>A0A1U9QM73</accession>
<name>A0A1U9QM73_STRNV</name>
<dbReference type="AlphaFoldDB" id="A0A1U9QM73"/>
<proteinExistence type="predicted"/>
<gene>
    <name evidence="2" type="ORF">BBN63_01195</name>
</gene>
<dbReference type="KEGG" id="snw:BBN63_01195"/>
<feature type="region of interest" description="Disordered" evidence="1">
    <location>
        <begin position="246"/>
        <end position="270"/>
    </location>
</feature>
<keyword evidence="3" id="KW-1185">Reference proteome</keyword>
<dbReference type="RefSeq" id="WP_078073565.1">
    <property type="nucleotide sequence ID" value="NZ_CP018047.1"/>
</dbReference>
<dbReference type="SUPFAM" id="SSF47203">
    <property type="entry name" value="Acyl-CoA dehydrogenase C-terminal domain-like"/>
    <property type="match status" value="1"/>
</dbReference>
<evidence type="ECO:0000313" key="3">
    <source>
        <dbReference type="Proteomes" id="UP000189677"/>
    </source>
</evidence>
<feature type="region of interest" description="Disordered" evidence="1">
    <location>
        <begin position="1"/>
        <end position="26"/>
    </location>
</feature>